<feature type="compositionally biased region" description="Low complexity" evidence="2">
    <location>
        <begin position="57"/>
        <end position="68"/>
    </location>
</feature>
<feature type="region of interest" description="Disordered" evidence="2">
    <location>
        <begin position="163"/>
        <end position="233"/>
    </location>
</feature>
<evidence type="ECO:0000313" key="3">
    <source>
        <dbReference type="EMBL" id="CCC92838.1"/>
    </source>
</evidence>
<gene>
    <name evidence="3" type="ORF">TCIL3000_9_2350</name>
</gene>
<dbReference type="VEuPathDB" id="TriTrypDB:TcIL3000_9_2350"/>
<organism evidence="3">
    <name type="scientific">Trypanosoma congolense (strain IL3000)</name>
    <dbReference type="NCBI Taxonomy" id="1068625"/>
    <lineage>
        <taxon>Eukaryota</taxon>
        <taxon>Discoba</taxon>
        <taxon>Euglenozoa</taxon>
        <taxon>Kinetoplastea</taxon>
        <taxon>Metakinetoplastina</taxon>
        <taxon>Trypanosomatida</taxon>
        <taxon>Trypanosomatidae</taxon>
        <taxon>Trypanosoma</taxon>
        <taxon>Nannomonas</taxon>
    </lineage>
</organism>
<reference evidence="3" key="1">
    <citation type="journal article" date="2012" name="Proc. Natl. Acad. Sci. U.S.A.">
        <title>Antigenic diversity is generated by distinct evolutionary mechanisms in African trypanosome species.</title>
        <authorList>
            <person name="Jackson A.P."/>
            <person name="Berry A."/>
            <person name="Aslett M."/>
            <person name="Allison H.C."/>
            <person name="Burton P."/>
            <person name="Vavrova-Anderson J."/>
            <person name="Brown R."/>
            <person name="Browne H."/>
            <person name="Corton N."/>
            <person name="Hauser H."/>
            <person name="Gamble J."/>
            <person name="Gilderthorp R."/>
            <person name="Marcello L."/>
            <person name="McQuillan J."/>
            <person name="Otto T.D."/>
            <person name="Quail M.A."/>
            <person name="Sanders M.J."/>
            <person name="van Tonder A."/>
            <person name="Ginger M.L."/>
            <person name="Field M.C."/>
            <person name="Barry J.D."/>
            <person name="Hertz-Fowler C."/>
            <person name="Berriman M."/>
        </authorList>
    </citation>
    <scope>NUCLEOTIDE SEQUENCE</scope>
    <source>
        <strain evidence="3">IL3000</strain>
    </source>
</reference>
<feature type="region of interest" description="Disordered" evidence="2">
    <location>
        <begin position="1"/>
        <end position="68"/>
    </location>
</feature>
<evidence type="ECO:0000256" key="1">
    <source>
        <dbReference type="SAM" id="Coils"/>
    </source>
</evidence>
<keyword evidence="1" id="KW-0175">Coiled coil</keyword>
<feature type="compositionally biased region" description="Polar residues" evidence="2">
    <location>
        <begin position="174"/>
        <end position="193"/>
    </location>
</feature>
<accession>G0UTX4</accession>
<name>G0UTX4_TRYCI</name>
<protein>
    <submittedName>
        <fullName evidence="3">Uncharacterized protein</fullName>
    </submittedName>
</protein>
<dbReference type="AlphaFoldDB" id="G0UTX4"/>
<sequence length="372" mass="41162">MHPAATDLRESSARKYEKDSARPAVEGTRSHTTTPRSVWAGSARSDASGKPSVRGMTGTATSSPALSATSGLHLEMEGVEHEKYVLQLLQRASQAIKDERVRSQILKKQLEELRQSGVTPANVENLKKENKKLIDELMFLCGNLSKEDFVRGLSERDDNTVPMETRKNQRRSKSTFASRLSDGTTPQCTTLGASSVGRGATFRKTGGPTGSVPSTTPRCSPLQPSVSRQSSNQKAGTMFRAPETVDNPWAITPIEAGALRYAVKRIKRLRRAMVPQPSKEQLGQVIHAMVEELVRDAYRRGKDLQMHQKAPCVYVCTYSPNRQRKIGSTATRVMHLSIDNGRLTVKMGGGHVNLLDFLEKHCNCRFSCRRRS</sequence>
<feature type="coiled-coil region" evidence="1">
    <location>
        <begin position="96"/>
        <end position="143"/>
    </location>
</feature>
<evidence type="ECO:0000256" key="2">
    <source>
        <dbReference type="SAM" id="MobiDB-lite"/>
    </source>
</evidence>
<dbReference type="EMBL" id="HE575322">
    <property type="protein sequence ID" value="CCC92838.1"/>
    <property type="molecule type" value="Genomic_DNA"/>
</dbReference>
<feature type="compositionally biased region" description="Polar residues" evidence="2">
    <location>
        <begin position="222"/>
        <end position="233"/>
    </location>
</feature>
<feature type="compositionally biased region" description="Basic and acidic residues" evidence="2">
    <location>
        <begin position="7"/>
        <end position="21"/>
    </location>
</feature>
<proteinExistence type="predicted"/>